<dbReference type="InterPro" id="IPR050259">
    <property type="entry name" value="SDR"/>
</dbReference>
<feature type="binding site" evidence="11">
    <location>
        <position position="86"/>
    </location>
    <ligand>
        <name>NADP(+)</name>
        <dbReference type="ChEBI" id="CHEBI:58349"/>
    </ligand>
</feature>
<dbReference type="RefSeq" id="WP_039719484.1">
    <property type="nucleotide sequence ID" value="NZ_AWXV01000002.1"/>
</dbReference>
<dbReference type="PANTHER" id="PTHR42879:SF2">
    <property type="entry name" value="3-OXOACYL-[ACYL-CARRIER-PROTEIN] REDUCTASE FABG"/>
    <property type="match status" value="1"/>
</dbReference>
<dbReference type="GO" id="GO:0030497">
    <property type="term" value="P:fatty acid elongation"/>
    <property type="evidence" value="ECO:0007669"/>
    <property type="project" value="UniProtKB-ARBA"/>
</dbReference>
<dbReference type="PRINTS" id="PR00081">
    <property type="entry name" value="GDHRDH"/>
</dbReference>
<comment type="pathway">
    <text evidence="2 12">Lipid metabolism; fatty acid biosynthesis.</text>
</comment>
<keyword evidence="7 12" id="KW-0560">Oxidoreductase</keyword>
<evidence type="ECO:0000256" key="4">
    <source>
        <dbReference type="ARBA" id="ARBA00022516"/>
    </source>
</evidence>
<evidence type="ECO:0000256" key="10">
    <source>
        <dbReference type="PIRSR" id="PIRSR611284-1"/>
    </source>
</evidence>
<comment type="catalytic activity">
    <reaction evidence="12">
        <text>a (3R)-hydroxyacyl-[ACP] + NADP(+) = a 3-oxoacyl-[ACP] + NADPH + H(+)</text>
        <dbReference type="Rhea" id="RHEA:17397"/>
        <dbReference type="Rhea" id="RHEA-COMP:9916"/>
        <dbReference type="Rhea" id="RHEA-COMP:9945"/>
        <dbReference type="ChEBI" id="CHEBI:15378"/>
        <dbReference type="ChEBI" id="CHEBI:57783"/>
        <dbReference type="ChEBI" id="CHEBI:58349"/>
        <dbReference type="ChEBI" id="CHEBI:78776"/>
        <dbReference type="ChEBI" id="CHEBI:78827"/>
        <dbReference type="EC" id="1.1.1.100"/>
    </reaction>
</comment>
<dbReference type="PANTHER" id="PTHR42879">
    <property type="entry name" value="3-OXOACYL-(ACYL-CARRIER-PROTEIN) REDUCTASE"/>
    <property type="match status" value="1"/>
</dbReference>
<dbReference type="UniPathway" id="UPA00094"/>
<feature type="binding site" evidence="11">
    <location>
        <position position="37"/>
    </location>
    <ligand>
        <name>NADP(+)</name>
        <dbReference type="ChEBI" id="CHEBI:58349"/>
    </ligand>
</feature>
<dbReference type="CDD" id="cd05333">
    <property type="entry name" value="BKR_SDR_c"/>
    <property type="match status" value="1"/>
</dbReference>
<feature type="binding site" evidence="11">
    <location>
        <begin position="151"/>
        <end position="155"/>
    </location>
    <ligand>
        <name>NADP(+)</name>
        <dbReference type="ChEBI" id="CHEBI:58349"/>
    </ligand>
</feature>
<comment type="subunit">
    <text evidence="12">Homotetramer.</text>
</comment>
<dbReference type="NCBIfam" id="TIGR01830">
    <property type="entry name" value="3oxo_ACP_reduc"/>
    <property type="match status" value="1"/>
</dbReference>
<evidence type="ECO:0000256" key="7">
    <source>
        <dbReference type="ARBA" id="ARBA00023002"/>
    </source>
</evidence>
<dbReference type="Pfam" id="PF13561">
    <property type="entry name" value="adh_short_C2"/>
    <property type="match status" value="1"/>
</dbReference>
<dbReference type="HOGENOM" id="CLU_010194_1_3_6"/>
<dbReference type="SUPFAM" id="SSF51735">
    <property type="entry name" value="NAD(P)-binding Rossmann-fold domains"/>
    <property type="match status" value="1"/>
</dbReference>
<feature type="binding site" evidence="11">
    <location>
        <position position="184"/>
    </location>
    <ligand>
        <name>NADP(+)</name>
        <dbReference type="ChEBI" id="CHEBI:58349"/>
    </ligand>
</feature>
<comment type="similarity">
    <text evidence="3 12">Belongs to the short-chain dehydrogenases/reductases (SDR) family.</text>
</comment>
<dbReference type="InterPro" id="IPR020904">
    <property type="entry name" value="Sc_DH/Rdtase_CS"/>
</dbReference>
<proteinExistence type="inferred from homology"/>
<evidence type="ECO:0000256" key="5">
    <source>
        <dbReference type="ARBA" id="ARBA00022832"/>
    </source>
</evidence>
<dbReference type="EMBL" id="AWXV01000002">
    <property type="protein sequence ID" value="KIE64093.1"/>
    <property type="molecule type" value="Genomic_DNA"/>
</dbReference>
<dbReference type="PROSITE" id="PS00061">
    <property type="entry name" value="ADH_SHORT"/>
    <property type="match status" value="1"/>
</dbReference>
<evidence type="ECO:0000256" key="8">
    <source>
        <dbReference type="ARBA" id="ARBA00023098"/>
    </source>
</evidence>
<organism evidence="13 14">
    <name type="scientific">Candidatus Riesia pediculischaeffi PTSU</name>
    <dbReference type="NCBI Taxonomy" id="1401651"/>
    <lineage>
        <taxon>Bacteria</taxon>
        <taxon>Pseudomonadati</taxon>
        <taxon>Pseudomonadota</taxon>
        <taxon>Gammaproteobacteria</taxon>
        <taxon>Enterobacterales</taxon>
        <taxon>Enterobacteriaceae</taxon>
        <taxon>Candidatus Riesia</taxon>
    </lineage>
</organism>
<evidence type="ECO:0000256" key="2">
    <source>
        <dbReference type="ARBA" id="ARBA00005194"/>
    </source>
</evidence>
<sequence>MNLYGKLALVTGASRGIGVAISKLLMRNGATVVGTSTNSIGAKKIDDYVKNGGKGYVMDVQDEKSVLNCFDKIKKDFGGIDILVNNIGIVRDNLLVRMSRKDWEDVIHVNLVSIFNIIKTIIRSMIKKKYGRIISIGSVVGFRGNIGQTNYSSSKSGLIGFSKSLAMEVAKYGITVNVVSPGFINAGMTKNLNENRKKEILSYIPMKRFGTSDEVASVVLFLASDYASYITGETIHVNGGITMI</sequence>
<dbReference type="Gene3D" id="3.40.50.720">
    <property type="entry name" value="NAD(P)-binding Rossmann-like Domain"/>
    <property type="match status" value="1"/>
</dbReference>
<dbReference type="OrthoDB" id="9804774at2"/>
<dbReference type="PATRIC" id="fig|1401651.3.peg.93"/>
<dbReference type="PRINTS" id="PR00080">
    <property type="entry name" value="SDRFAMILY"/>
</dbReference>
<protein>
    <recommendedName>
        <fullName evidence="12">3-oxoacyl-[acyl-carrier-protein] reductase</fullName>
        <ecNumber evidence="12">1.1.1.100</ecNumber>
    </recommendedName>
</protein>
<dbReference type="NCBIfam" id="NF009466">
    <property type="entry name" value="PRK12826.1-2"/>
    <property type="match status" value="1"/>
</dbReference>
<evidence type="ECO:0000256" key="9">
    <source>
        <dbReference type="ARBA" id="ARBA00023160"/>
    </source>
</evidence>
<evidence type="ECO:0000256" key="6">
    <source>
        <dbReference type="ARBA" id="ARBA00022857"/>
    </source>
</evidence>
<dbReference type="GO" id="GO:0051287">
    <property type="term" value="F:NAD binding"/>
    <property type="evidence" value="ECO:0007669"/>
    <property type="project" value="UniProtKB-UniRule"/>
</dbReference>
<evidence type="ECO:0000313" key="13">
    <source>
        <dbReference type="EMBL" id="KIE64093.1"/>
    </source>
</evidence>
<keyword evidence="8 12" id="KW-0443">Lipid metabolism</keyword>
<dbReference type="InterPro" id="IPR036291">
    <property type="entry name" value="NAD(P)-bd_dom_sf"/>
</dbReference>
<dbReference type="GO" id="GO:0004316">
    <property type="term" value="F:3-oxoacyl-[acyl-carrier-protein] reductase (NADPH) activity"/>
    <property type="evidence" value="ECO:0007669"/>
    <property type="project" value="UniProtKB-UniRule"/>
</dbReference>
<feature type="binding site" evidence="11">
    <location>
        <begin position="12"/>
        <end position="15"/>
    </location>
    <ligand>
        <name>NADP(+)</name>
        <dbReference type="ChEBI" id="CHEBI:58349"/>
    </ligand>
</feature>
<dbReference type="InterPro" id="IPR002347">
    <property type="entry name" value="SDR_fam"/>
</dbReference>
<evidence type="ECO:0000256" key="11">
    <source>
        <dbReference type="PIRSR" id="PIRSR611284-2"/>
    </source>
</evidence>
<keyword evidence="6 11" id="KW-0521">NADP</keyword>
<accession>A0A0C1V8A8</accession>
<keyword evidence="9 12" id="KW-0275">Fatty acid biosynthesis</keyword>
<name>A0A0C1V8A8_9ENTR</name>
<dbReference type="AlphaFoldDB" id="A0A0C1V8A8"/>
<evidence type="ECO:0000256" key="12">
    <source>
        <dbReference type="RuleBase" id="RU366074"/>
    </source>
</evidence>
<keyword evidence="4 12" id="KW-0444">Lipid biosynthesis</keyword>
<comment type="caution">
    <text evidence="13">The sequence shown here is derived from an EMBL/GenBank/DDBJ whole genome shotgun (WGS) entry which is preliminary data.</text>
</comment>
<dbReference type="FunFam" id="3.40.50.720:FF:000037">
    <property type="entry name" value="3-oxoacyl-[acyl-carrier-protein] reductase FabG"/>
    <property type="match status" value="1"/>
</dbReference>
<feature type="active site" description="Proton acceptor" evidence="10">
    <location>
        <position position="151"/>
    </location>
</feature>
<dbReference type="InterPro" id="IPR011284">
    <property type="entry name" value="3oxo_ACP_reduc"/>
</dbReference>
<evidence type="ECO:0000313" key="14">
    <source>
        <dbReference type="Proteomes" id="UP000054529"/>
    </source>
</evidence>
<dbReference type="EC" id="1.1.1.100" evidence="12"/>
<evidence type="ECO:0000256" key="3">
    <source>
        <dbReference type="ARBA" id="ARBA00006484"/>
    </source>
</evidence>
<comment type="function">
    <text evidence="1 12">Catalyzes the NADPH-dependent reduction of beta-ketoacyl-ACP substrates to beta-hydroxyacyl-ACP products, the first reductive step in the elongation cycle of fatty acid biosynthesis.</text>
</comment>
<reference evidence="13 14" key="1">
    <citation type="journal article" date="2014" name="G3 (Bethesda)">
        <title>Genome sequence of Candidatus Riesia pediculischaeffi, endosymbiont of chimpanzee lice, and genomic comparison of recently acquired endosymbionts from human and chimpanzee lice.</title>
        <authorList>
            <person name="Boyd B.M."/>
            <person name="Allen J.M."/>
            <person name="de Crecy-Lagard V."/>
            <person name="Reed D.L."/>
        </authorList>
    </citation>
    <scope>NUCLEOTIDE SEQUENCE [LARGE SCALE GENOMIC DNA]</scope>
    <source>
        <strain evidence="13 14">PTSU</strain>
    </source>
</reference>
<gene>
    <name evidence="13" type="ORF">P689_11964</name>
</gene>
<keyword evidence="5 12" id="KW-0276">Fatty acid metabolism</keyword>
<evidence type="ECO:0000256" key="1">
    <source>
        <dbReference type="ARBA" id="ARBA00002607"/>
    </source>
</evidence>
<dbReference type="Proteomes" id="UP000054529">
    <property type="component" value="Unassembled WGS sequence"/>
</dbReference>